<feature type="transmembrane region" description="Helical" evidence="2">
    <location>
        <begin position="45"/>
        <end position="64"/>
    </location>
</feature>
<evidence type="ECO:0000313" key="4">
    <source>
        <dbReference type="Proteomes" id="UP001358417"/>
    </source>
</evidence>
<keyword evidence="4" id="KW-1185">Reference proteome</keyword>
<dbReference type="InterPro" id="IPR021840">
    <property type="entry name" value="DUF3433"/>
</dbReference>
<gene>
    <name evidence="3" type="ORF">LTR84_008227</name>
</gene>
<dbReference type="PANTHER" id="PTHR37544">
    <property type="entry name" value="SPRAY-RELATED"/>
    <property type="match status" value="1"/>
</dbReference>
<feature type="transmembrane region" description="Helical" evidence="2">
    <location>
        <begin position="748"/>
        <end position="771"/>
    </location>
</feature>
<keyword evidence="2" id="KW-1133">Transmembrane helix</keyword>
<comment type="caution">
    <text evidence="3">The sequence shown here is derived from an EMBL/GenBank/DDBJ whole genome shotgun (WGS) entry which is preliminary data.</text>
</comment>
<reference evidence="3 4" key="1">
    <citation type="submission" date="2023-08" db="EMBL/GenBank/DDBJ databases">
        <title>Black Yeasts Isolated from many extreme environments.</title>
        <authorList>
            <person name="Coleine C."/>
            <person name="Stajich J.E."/>
            <person name="Selbmann L."/>
        </authorList>
    </citation>
    <scope>NUCLEOTIDE SEQUENCE [LARGE SCALE GENOMIC DNA]</scope>
    <source>
        <strain evidence="3 4">CCFEE 5792</strain>
    </source>
</reference>
<accession>A0AAV9MY65</accession>
<feature type="transmembrane region" description="Helical" evidence="2">
    <location>
        <begin position="525"/>
        <end position="546"/>
    </location>
</feature>
<evidence type="ECO:0000256" key="2">
    <source>
        <dbReference type="SAM" id="Phobius"/>
    </source>
</evidence>
<dbReference type="GeneID" id="89976391"/>
<dbReference type="EMBL" id="JAVRRD010000030">
    <property type="protein sequence ID" value="KAK5046424.1"/>
    <property type="molecule type" value="Genomic_DNA"/>
</dbReference>
<feature type="transmembrane region" description="Helical" evidence="2">
    <location>
        <begin position="84"/>
        <end position="101"/>
    </location>
</feature>
<dbReference type="RefSeq" id="XP_064702015.1">
    <property type="nucleotide sequence ID" value="XM_064851774.1"/>
</dbReference>
<feature type="transmembrane region" description="Helical" evidence="2">
    <location>
        <begin position="641"/>
        <end position="659"/>
    </location>
</feature>
<protein>
    <submittedName>
        <fullName evidence="3">Uncharacterized protein</fullName>
    </submittedName>
</protein>
<dbReference type="PANTHER" id="PTHR37544:SF3">
    <property type="entry name" value="SPRAY"/>
    <property type="match status" value="1"/>
</dbReference>
<evidence type="ECO:0000256" key="1">
    <source>
        <dbReference type="SAM" id="MobiDB-lite"/>
    </source>
</evidence>
<feature type="compositionally biased region" description="Polar residues" evidence="1">
    <location>
        <begin position="1245"/>
        <end position="1254"/>
    </location>
</feature>
<proteinExistence type="predicted"/>
<dbReference type="Pfam" id="PF11915">
    <property type="entry name" value="DUF3433"/>
    <property type="match status" value="2"/>
</dbReference>
<dbReference type="Proteomes" id="UP001358417">
    <property type="component" value="Unassembled WGS sequence"/>
</dbReference>
<evidence type="ECO:0000313" key="3">
    <source>
        <dbReference type="EMBL" id="KAK5046424.1"/>
    </source>
</evidence>
<keyword evidence="2" id="KW-0812">Transmembrane</keyword>
<sequence>MPTHHWTAIKLSNKNKKDVQNQGENQEDIVADKPGLWLPPSLTRLSLSIFGVLLLGLLVALVVLKYRTDQDHGLTIITSNHYTWTYGPTAILVLVTAYWRLVDYNCKALTPWAELAKGPIDARRSLLLDYVSPFLGFTVITSATRGHWAVSLTGAGFLLSKLVTIASTGLFFPSLVPSVPTNIRFSQITRFDNVTGFQDPGPWPFYTAYATLEKAYPLSEGADRSLVYESYRPLNDSSASNGTYQLTASALVPHVTCESVEVDRMLDNTSLASTPEWKLEVRNNSGWRCPHNDVPNYELLIRALGADDAYCPPRQLYPNAQQLKCTHENSENDTYLWPYFVGLSDVRYTQKFNVSLDGHVYGDSLVPESWDVEILKTTAILCTISHTDQLALLTYNMSRSQNPVQDVELLPEIGNFSRLNLPAEYLTNTLDQAPKMFGETDVYSAYTEQPLNTVLTMVAEHAQSDYGSLLDSPDKMTDSVQDVLHQTIIQILKSALLLPTNDTFQGSEIIGQKLSSEERLQVQKLSLIVMLVGVSCMAISIILVMFCRPTMTHKINPLTLVALAHTLQNSPPVQRQLSGLIFGLRQRSEAIIRQSQWFGLGSLPKMVLRSTSKVEESRDPSELAIQSSMGYSRPFTLSKTFLWLTFLLPVFLIGILEYLQHLSDTDTDPGIAYLSADSLAQSVVSRYIPAVVALLVATMFNCLDANIAILLPFSTMVDREVSNDDLSHTWLDRSPPMLIYHAVMRRQWAYGLTTVASVVGSILTIVTSGLYTVEDVPRSALVNFVAQDSWNMSFHQALSTDNGAALVSSLIETANLSYPAFTFDELVFPTLALDSSNDALRNINLGLVDANVPALRAELQCTEIPLDLFNYSLTWNSHYGFADIFFGGQVPLPDHCHLGSVYGNESSVSTSVNGDGWWTGDGYNVTYVAQAMDVHLGAWPGDENDIFYTEIGNLAMANQPDNPPGCPSMLIFYGFLDGLDLNNSVFRSMLCDQKIQKLSAGITLSLPELKISTDKTPVVDESTAEYLPSGPNGETSFWWRTEPGLKSSFRILNETAVESLVVENDDGSSSFSVISSFFRGAMYGLTPFPLETLQKDDKETRDKIFDHVQKFYRRYMAQYISANMRTTPPTASQKRDGGTVDTQSMAGVYTPASGKLRLMQAKTPKIVIQAMLGFMVVCASLALCIGRYHDLVPWNPCTIAGLLILFVDSKMCAPLGMPHDSSNQLTQLETAYKSDGGAAKHTRKGTQNTTSTFELTDFPNKLGSPGMKNQYGTETIHPLVEHPTSSSGQSDVSMSTSAQWERPNARFRLGWWNKGKYVGPRHPSQPNPSLFGRKRYDRVLLGEYTDEDMSNLRYGIDVLR</sequence>
<keyword evidence="2" id="KW-0472">Membrane</keyword>
<organism evidence="3 4">
    <name type="scientific">Exophiala bonariae</name>
    <dbReference type="NCBI Taxonomy" id="1690606"/>
    <lineage>
        <taxon>Eukaryota</taxon>
        <taxon>Fungi</taxon>
        <taxon>Dikarya</taxon>
        <taxon>Ascomycota</taxon>
        <taxon>Pezizomycotina</taxon>
        <taxon>Eurotiomycetes</taxon>
        <taxon>Chaetothyriomycetidae</taxon>
        <taxon>Chaetothyriales</taxon>
        <taxon>Herpotrichiellaceae</taxon>
        <taxon>Exophiala</taxon>
    </lineage>
</organism>
<name>A0AAV9MY65_9EURO</name>
<feature type="transmembrane region" description="Helical" evidence="2">
    <location>
        <begin position="687"/>
        <end position="711"/>
    </location>
</feature>
<feature type="region of interest" description="Disordered" evidence="1">
    <location>
        <begin position="1234"/>
        <end position="1259"/>
    </location>
</feature>